<evidence type="ECO:0000313" key="2">
    <source>
        <dbReference type="Proteomes" id="UP001176961"/>
    </source>
</evidence>
<dbReference type="Proteomes" id="UP001176961">
    <property type="component" value="Unassembled WGS sequence"/>
</dbReference>
<dbReference type="EMBL" id="CATQJL010000001">
    <property type="protein sequence ID" value="CAJ0589527.1"/>
    <property type="molecule type" value="Genomic_DNA"/>
</dbReference>
<protein>
    <submittedName>
        <fullName evidence="1">Uncharacterized protein</fullName>
    </submittedName>
</protein>
<reference evidence="1" key="1">
    <citation type="submission" date="2023-07" db="EMBL/GenBank/DDBJ databases">
        <authorList>
            <consortium name="CYATHOMIX"/>
        </authorList>
    </citation>
    <scope>NUCLEOTIDE SEQUENCE</scope>
    <source>
        <strain evidence="1">N/A</strain>
    </source>
</reference>
<comment type="caution">
    <text evidence="1">The sequence shown here is derived from an EMBL/GenBank/DDBJ whole genome shotgun (WGS) entry which is preliminary data.</text>
</comment>
<keyword evidence="2" id="KW-1185">Reference proteome</keyword>
<dbReference type="AlphaFoldDB" id="A0AA36DKU8"/>
<gene>
    <name evidence="1" type="ORF">CYNAS_LOCUS1510</name>
</gene>
<evidence type="ECO:0000313" key="1">
    <source>
        <dbReference type="EMBL" id="CAJ0589527.1"/>
    </source>
</evidence>
<accession>A0AA36DKU8</accession>
<organism evidence="1 2">
    <name type="scientific">Cylicocyclus nassatus</name>
    <name type="common">Nematode worm</name>
    <dbReference type="NCBI Taxonomy" id="53992"/>
    <lineage>
        <taxon>Eukaryota</taxon>
        <taxon>Metazoa</taxon>
        <taxon>Ecdysozoa</taxon>
        <taxon>Nematoda</taxon>
        <taxon>Chromadorea</taxon>
        <taxon>Rhabditida</taxon>
        <taxon>Rhabditina</taxon>
        <taxon>Rhabditomorpha</taxon>
        <taxon>Strongyloidea</taxon>
        <taxon>Strongylidae</taxon>
        <taxon>Cylicocyclus</taxon>
    </lineage>
</organism>
<sequence length="73" mass="8033">MLSLVVVTVDQSKPIWIVVWHCVAVHHYLNVVHKTCALYAVGCASTVAVKGPQHCFTTVIALLCPYYGLTLCF</sequence>
<proteinExistence type="predicted"/>
<name>A0AA36DKU8_CYLNA</name>